<dbReference type="PANTHER" id="PTHR44259">
    <property type="entry name" value="OS07G0183000 PROTEIN-RELATED"/>
    <property type="match status" value="1"/>
</dbReference>
<dbReference type="Proteomes" id="UP001180020">
    <property type="component" value="Unassembled WGS sequence"/>
</dbReference>
<organism evidence="2 3">
    <name type="scientific">Acorus calamus</name>
    <name type="common">Sweet flag</name>
    <dbReference type="NCBI Taxonomy" id="4465"/>
    <lineage>
        <taxon>Eukaryota</taxon>
        <taxon>Viridiplantae</taxon>
        <taxon>Streptophyta</taxon>
        <taxon>Embryophyta</taxon>
        <taxon>Tracheophyta</taxon>
        <taxon>Spermatophyta</taxon>
        <taxon>Magnoliopsida</taxon>
        <taxon>Liliopsida</taxon>
        <taxon>Acoraceae</taxon>
        <taxon>Acorus</taxon>
    </lineage>
</organism>
<feature type="domain" description="KIB1-4 beta-propeller" evidence="1">
    <location>
        <begin position="29"/>
        <end position="103"/>
    </location>
</feature>
<accession>A0AAV9EJQ4</accession>
<dbReference type="AlphaFoldDB" id="A0AAV9EJQ4"/>
<dbReference type="InterPro" id="IPR005174">
    <property type="entry name" value="KIB1-4_b-propeller"/>
</dbReference>
<proteinExistence type="predicted"/>
<gene>
    <name evidence="2" type="ORF">QJS10_CPA06g00371</name>
</gene>
<reference evidence="2" key="2">
    <citation type="submission" date="2023-06" db="EMBL/GenBank/DDBJ databases">
        <authorList>
            <person name="Ma L."/>
            <person name="Liu K.-W."/>
            <person name="Li Z."/>
            <person name="Hsiao Y.-Y."/>
            <person name="Qi Y."/>
            <person name="Fu T."/>
            <person name="Tang G."/>
            <person name="Zhang D."/>
            <person name="Sun W.-H."/>
            <person name="Liu D.-K."/>
            <person name="Li Y."/>
            <person name="Chen G.-Z."/>
            <person name="Liu X.-D."/>
            <person name="Liao X.-Y."/>
            <person name="Jiang Y.-T."/>
            <person name="Yu X."/>
            <person name="Hao Y."/>
            <person name="Huang J."/>
            <person name="Zhao X.-W."/>
            <person name="Ke S."/>
            <person name="Chen Y.-Y."/>
            <person name="Wu W.-L."/>
            <person name="Hsu J.-L."/>
            <person name="Lin Y.-F."/>
            <person name="Huang M.-D."/>
            <person name="Li C.-Y."/>
            <person name="Huang L."/>
            <person name="Wang Z.-W."/>
            <person name="Zhao X."/>
            <person name="Zhong W.-Y."/>
            <person name="Peng D.-H."/>
            <person name="Ahmad S."/>
            <person name="Lan S."/>
            <person name="Zhang J.-S."/>
            <person name="Tsai W.-C."/>
            <person name="Van De Peer Y."/>
            <person name="Liu Z.-J."/>
        </authorList>
    </citation>
    <scope>NUCLEOTIDE SEQUENCE</scope>
    <source>
        <strain evidence="2">CP</strain>
        <tissue evidence="2">Leaves</tissue>
    </source>
</reference>
<evidence type="ECO:0000313" key="2">
    <source>
        <dbReference type="EMBL" id="KAK1313735.1"/>
    </source>
</evidence>
<evidence type="ECO:0000313" key="3">
    <source>
        <dbReference type="Proteomes" id="UP001180020"/>
    </source>
</evidence>
<keyword evidence="3" id="KW-1185">Reference proteome</keyword>
<sequence>MSQILMPHIFCGREICMNARQDIWWNRWDLLHVVRIRVGFRNKEGEPYNITKWFEVYRLNSDKTEWQRVESLGDQTLFIGYNHYISVSAGTHNYLMCKENAIY</sequence>
<comment type="caution">
    <text evidence="2">The sequence shown here is derived from an EMBL/GenBank/DDBJ whole genome shotgun (WGS) entry which is preliminary data.</text>
</comment>
<dbReference type="Pfam" id="PF03478">
    <property type="entry name" value="Beta-prop_KIB1-4"/>
    <property type="match status" value="1"/>
</dbReference>
<evidence type="ECO:0000259" key="1">
    <source>
        <dbReference type="Pfam" id="PF03478"/>
    </source>
</evidence>
<dbReference type="InterPro" id="IPR050942">
    <property type="entry name" value="F-box_BR-signaling"/>
</dbReference>
<protein>
    <recommendedName>
        <fullName evidence="1">KIB1-4 beta-propeller domain-containing protein</fullName>
    </recommendedName>
</protein>
<dbReference type="PANTHER" id="PTHR44259:SF113">
    <property type="entry name" value="OS06G0659700 PROTEIN"/>
    <property type="match status" value="1"/>
</dbReference>
<reference evidence="2" key="1">
    <citation type="journal article" date="2023" name="Nat. Commun.">
        <title>Diploid and tetraploid genomes of Acorus and the evolution of monocots.</title>
        <authorList>
            <person name="Ma L."/>
            <person name="Liu K.W."/>
            <person name="Li Z."/>
            <person name="Hsiao Y.Y."/>
            <person name="Qi Y."/>
            <person name="Fu T."/>
            <person name="Tang G.D."/>
            <person name="Zhang D."/>
            <person name="Sun W.H."/>
            <person name="Liu D.K."/>
            <person name="Li Y."/>
            <person name="Chen G.Z."/>
            <person name="Liu X.D."/>
            <person name="Liao X.Y."/>
            <person name="Jiang Y.T."/>
            <person name="Yu X."/>
            <person name="Hao Y."/>
            <person name="Huang J."/>
            <person name="Zhao X.W."/>
            <person name="Ke S."/>
            <person name="Chen Y.Y."/>
            <person name="Wu W.L."/>
            <person name="Hsu J.L."/>
            <person name="Lin Y.F."/>
            <person name="Huang M.D."/>
            <person name="Li C.Y."/>
            <person name="Huang L."/>
            <person name="Wang Z.W."/>
            <person name="Zhao X."/>
            <person name="Zhong W.Y."/>
            <person name="Peng D.H."/>
            <person name="Ahmad S."/>
            <person name="Lan S."/>
            <person name="Zhang J.S."/>
            <person name="Tsai W.C."/>
            <person name="Van de Peer Y."/>
            <person name="Liu Z.J."/>
        </authorList>
    </citation>
    <scope>NUCLEOTIDE SEQUENCE</scope>
    <source>
        <strain evidence="2">CP</strain>
    </source>
</reference>
<name>A0AAV9EJQ4_ACOCL</name>
<dbReference type="EMBL" id="JAUJYO010000006">
    <property type="protein sequence ID" value="KAK1313735.1"/>
    <property type="molecule type" value="Genomic_DNA"/>
</dbReference>